<comment type="caution">
    <text evidence="1">The sequence shown here is derived from an EMBL/GenBank/DDBJ whole genome shotgun (WGS) entry which is preliminary data.</text>
</comment>
<name>A0ACB9STC0_HOLOL</name>
<keyword evidence="2" id="KW-1185">Reference proteome</keyword>
<reference evidence="1" key="1">
    <citation type="submission" date="2022-04" db="EMBL/GenBank/DDBJ databases">
        <title>Chromosome-scale genome assembly of Holotrichia oblita Faldermann.</title>
        <authorList>
            <person name="Rongchong L."/>
        </authorList>
    </citation>
    <scope>NUCLEOTIDE SEQUENCE</scope>
    <source>
        <strain evidence="1">81SQS9</strain>
    </source>
</reference>
<proteinExistence type="predicted"/>
<organism evidence="1 2">
    <name type="scientific">Holotrichia oblita</name>
    <name type="common">Chafer beetle</name>
    <dbReference type="NCBI Taxonomy" id="644536"/>
    <lineage>
        <taxon>Eukaryota</taxon>
        <taxon>Metazoa</taxon>
        <taxon>Ecdysozoa</taxon>
        <taxon>Arthropoda</taxon>
        <taxon>Hexapoda</taxon>
        <taxon>Insecta</taxon>
        <taxon>Pterygota</taxon>
        <taxon>Neoptera</taxon>
        <taxon>Endopterygota</taxon>
        <taxon>Coleoptera</taxon>
        <taxon>Polyphaga</taxon>
        <taxon>Scarabaeiformia</taxon>
        <taxon>Scarabaeidae</taxon>
        <taxon>Melolonthinae</taxon>
        <taxon>Holotrichia</taxon>
    </lineage>
</organism>
<dbReference type="EMBL" id="CM043021">
    <property type="protein sequence ID" value="KAI4458333.1"/>
    <property type="molecule type" value="Genomic_DNA"/>
</dbReference>
<protein>
    <submittedName>
        <fullName evidence="1">Cysteine and histidine-rich domain-containing protein 1</fullName>
    </submittedName>
</protein>
<evidence type="ECO:0000313" key="1">
    <source>
        <dbReference type="EMBL" id="KAI4458333.1"/>
    </source>
</evidence>
<gene>
    <name evidence="1" type="ORF">MML48_7g00015358</name>
</gene>
<evidence type="ECO:0000313" key="2">
    <source>
        <dbReference type="Proteomes" id="UP001056778"/>
    </source>
</evidence>
<accession>A0ACB9STC0</accession>
<sequence length="333" mass="37396">MSGDLLQCYNRGCGQKYQADKNAEDSCRHHPGEPFFHDAYKGWSCCNRKCTDFTEFLNIRGCTVSKHSNIKPIEPEKPAQSVSDVEVIEVKPIQPAMKRPPFDTPMTTMNPEIAPSVKQNISISTENKKNANSSEITVGTSCKNRGCTTTYEGPSSDNSSCTYHPGFPIFHEGLKFWSCCQRRTTDFNAFLSQIGCETGQHVWKKDDDNQKSVQCRWDFHQTGTHVFVSIYAKNYCCLSSVIKLSPVHLYANLVFPQESGATFNIDIELNGIIDVEKSQVCMLGTKVEIKMKKAEPSHWRTLEYTKGDGKTKVETLNPNDLAPKVEGVDLEDL</sequence>
<dbReference type="Proteomes" id="UP001056778">
    <property type="component" value="Chromosome 7"/>
</dbReference>